<feature type="compositionally biased region" description="Basic residues" evidence="1">
    <location>
        <begin position="532"/>
        <end position="549"/>
    </location>
</feature>
<feature type="region of interest" description="Disordered" evidence="1">
    <location>
        <begin position="102"/>
        <end position="123"/>
    </location>
</feature>
<name>A0A5B0QX99_PUCGR</name>
<feature type="region of interest" description="Disordered" evidence="1">
    <location>
        <begin position="614"/>
        <end position="672"/>
    </location>
</feature>
<feature type="signal peptide" evidence="2">
    <location>
        <begin position="1"/>
        <end position="24"/>
    </location>
</feature>
<keyword evidence="4" id="KW-1185">Reference proteome</keyword>
<feature type="region of interest" description="Disordered" evidence="1">
    <location>
        <begin position="152"/>
        <end position="175"/>
    </location>
</feature>
<evidence type="ECO:0000256" key="2">
    <source>
        <dbReference type="SAM" id="SignalP"/>
    </source>
</evidence>
<feature type="region of interest" description="Disordered" evidence="1">
    <location>
        <begin position="314"/>
        <end position="458"/>
    </location>
</feature>
<feature type="compositionally biased region" description="Polar residues" evidence="1">
    <location>
        <begin position="879"/>
        <end position="888"/>
    </location>
</feature>
<feature type="compositionally biased region" description="Basic and acidic residues" evidence="1">
    <location>
        <begin position="399"/>
        <end position="415"/>
    </location>
</feature>
<evidence type="ECO:0000256" key="1">
    <source>
        <dbReference type="SAM" id="MobiDB-lite"/>
    </source>
</evidence>
<feature type="region of interest" description="Disordered" evidence="1">
    <location>
        <begin position="720"/>
        <end position="762"/>
    </location>
</feature>
<proteinExistence type="predicted"/>
<feature type="region of interest" description="Disordered" evidence="1">
    <location>
        <begin position="525"/>
        <end position="571"/>
    </location>
</feature>
<organism evidence="3 4">
    <name type="scientific">Puccinia graminis f. sp. tritici</name>
    <dbReference type="NCBI Taxonomy" id="56615"/>
    <lineage>
        <taxon>Eukaryota</taxon>
        <taxon>Fungi</taxon>
        <taxon>Dikarya</taxon>
        <taxon>Basidiomycota</taxon>
        <taxon>Pucciniomycotina</taxon>
        <taxon>Pucciniomycetes</taxon>
        <taxon>Pucciniales</taxon>
        <taxon>Pucciniaceae</taxon>
        <taxon>Puccinia</taxon>
    </lineage>
</organism>
<reference evidence="3 4" key="1">
    <citation type="submission" date="2019-05" db="EMBL/GenBank/DDBJ databases">
        <title>Emergence of the Ug99 lineage of the wheat stem rust pathogen through somatic hybridization.</title>
        <authorList>
            <person name="Li F."/>
            <person name="Upadhyaya N.M."/>
            <person name="Sperschneider J."/>
            <person name="Matny O."/>
            <person name="Nguyen-Phuc H."/>
            <person name="Mago R."/>
            <person name="Raley C."/>
            <person name="Miller M.E."/>
            <person name="Silverstein K.A.T."/>
            <person name="Henningsen E."/>
            <person name="Hirsch C.D."/>
            <person name="Visser B."/>
            <person name="Pretorius Z.A."/>
            <person name="Steffenson B.J."/>
            <person name="Schwessinger B."/>
            <person name="Dodds P.N."/>
            <person name="Figueroa M."/>
        </authorList>
    </citation>
    <scope>NUCLEOTIDE SEQUENCE [LARGE SCALE GENOMIC DNA]</scope>
    <source>
        <strain evidence="3">21-0</strain>
    </source>
</reference>
<gene>
    <name evidence="3" type="ORF">PGT21_027783</name>
</gene>
<feature type="compositionally biased region" description="Polar residues" evidence="1">
    <location>
        <begin position="851"/>
        <end position="861"/>
    </location>
</feature>
<sequence>MITGFPRALCNVLLLASQLPTSLIRLEVVAPLPPSDIERTLSGGLSTAPSLDSTHVDVPKTVHEVVNHEQKLKTGSPEELQPADGLAMDYGKLVKEPHHMEDNFSRSSSAHSSKLTEGQPESDVKRAIGMLKSAETNEEEVVPIGITAVVPDSNSEEGSPSIKQSASPVAVNSESDICSDPGPLCGKNGIQNTENGEAQHGKQPQYHPVSNGLGEIENVGPRSSILGHPLPSSHGQLITDSQQYPHVDHNLQHCPSIYQPLVPNQSSVPLQLHYIDYLVPIIAYQVQRRIGYLPMRQNSNPSGIPSIHDEAYAQSQTQAPHLAHPSHFGQRSVDNLPDSSQDSKRTFGSGRFRGTKPPTRLIPPRLRRLNKEVGQQSRTPYQWVAKNQAESATSNNFNMKEKYDERRSEDLRSESDSTSNEANPTPNLPKDSNHSLDGLLSMPKHDPMPRKPSPKMIDEILPGDRQAENVQTHSFANKLDTISQLTSPRPKFVSKKYAETLHEVSRKGQPTGLHSADSTYEAQATGNLSLGRTKKALNKQLPTHKGRSRVIHEPEKASNEPNQVPKITPSRLEKIVADSKEVKEPSGFRKSQEPAVDLGNSNVIGLAPPTHIPAGSVLADEGATNDPISLTKDDAQEPRTSVQQSPREEKSQPDRESLAQTEIADGKNPEGEVVHLNKDVLITQEVGGRETLPDLRNRDGTPVPRDNKFAILDEIVHEASHVEEPKAAEKRVKKRKPHKGSTTSSHEMSGSDQVATASKKPLDPQVVVASTETSLGSKKNVIFNLWDKVPRPLVSIPSLSLFMSSKAKFFPNSVPHFPSFPQRISILNSIKSIKSKLSNVVGRVIRYKSPQVSAHSRQSPAQEIPLENSKTIKGKDSLDSNCSSTQRSPHVLSDKYPSSFKEFKTPQDVNPGGNLEVTPEGLSIPSNKKKRKGKELYHEHSATIESKPNYVKDYCQKYRGKHDEGEIELLETLGRLLQVDQIGYNTIIKVNPSDSDYEFLRKFMLEIHKEPTEVKQLKWLIGRIGKIEGRRRWEAVVRQYRQPEILRKWKEAQNTVALTAGLILDRALKISEPWPTFYDDQNEEYEWVINSIRGNPKNERLLFDILGIEELNHRLEARLIMKGKNGDLEKWLPRTELKIAYQQGYHTNRILLISNILQLGTRYFEPVEILGVALYHTEFRQLFNNWGSKRFGAWGPSAERIWLISDPKRAKIYKDRYENLKQIWKYQDLSPEYLLKLCTDIRKSLDPNKRSERKNPFSKIESSEVWWNLSDMIEWQEYDMDLLTMVNIGIKLKIPQLRNLNLNEDDLIKGLNEKSIPEEKRLIMRKWFEDNSFSPYEGTLLGSWYPIDCKNPPILDEDPSMHYENSRSLLANFVPNFKKILSEVKDFLLSR</sequence>
<feature type="compositionally biased region" description="Polar residues" evidence="1">
    <location>
        <begin position="105"/>
        <end position="116"/>
    </location>
</feature>
<feature type="compositionally biased region" description="Basic and acidic residues" evidence="1">
    <location>
        <begin position="646"/>
        <end position="657"/>
    </location>
</feature>
<evidence type="ECO:0000313" key="4">
    <source>
        <dbReference type="Proteomes" id="UP000324748"/>
    </source>
</evidence>
<feature type="compositionally biased region" description="Polar residues" evidence="1">
    <location>
        <begin position="740"/>
        <end position="756"/>
    </location>
</feature>
<feature type="compositionally biased region" description="Basic and acidic residues" evidence="1">
    <location>
        <begin position="720"/>
        <end position="730"/>
    </location>
</feature>
<dbReference type="Proteomes" id="UP000324748">
    <property type="component" value="Unassembled WGS sequence"/>
</dbReference>
<comment type="caution">
    <text evidence="3">The sequence shown here is derived from an EMBL/GenBank/DDBJ whole genome shotgun (WGS) entry which is preliminary data.</text>
</comment>
<protein>
    <recommendedName>
        <fullName evidence="5">Golgi to ER traffic-protein</fullName>
    </recommendedName>
</protein>
<feature type="chain" id="PRO_5022982294" description="Golgi to ER traffic-protein" evidence="2">
    <location>
        <begin position="25"/>
        <end position="1391"/>
    </location>
</feature>
<keyword evidence="2" id="KW-0732">Signal</keyword>
<feature type="region of interest" description="Disordered" evidence="1">
    <location>
        <begin position="851"/>
        <end position="934"/>
    </location>
</feature>
<accession>A0A5B0QX99</accession>
<feature type="compositionally biased region" description="Polar residues" evidence="1">
    <location>
        <begin position="388"/>
        <end position="398"/>
    </location>
</feature>
<dbReference type="EMBL" id="VSWC01000002">
    <property type="protein sequence ID" value="KAA1117942.1"/>
    <property type="molecule type" value="Genomic_DNA"/>
</dbReference>
<evidence type="ECO:0000313" key="3">
    <source>
        <dbReference type="EMBL" id="KAA1117942.1"/>
    </source>
</evidence>
<evidence type="ECO:0008006" key="5">
    <source>
        <dbReference type="Google" id="ProtNLM"/>
    </source>
</evidence>
<dbReference type="OrthoDB" id="2504396at2759"/>